<organism evidence="2 3">
    <name type="scientific">Prescottella equi ATCC 33707</name>
    <dbReference type="NCBI Taxonomy" id="525370"/>
    <lineage>
        <taxon>Bacteria</taxon>
        <taxon>Bacillati</taxon>
        <taxon>Actinomycetota</taxon>
        <taxon>Actinomycetes</taxon>
        <taxon>Mycobacteriales</taxon>
        <taxon>Nocardiaceae</taxon>
        <taxon>Prescottella</taxon>
    </lineage>
</organism>
<dbReference type="Proteomes" id="UP000004245">
    <property type="component" value="Unassembled WGS sequence"/>
</dbReference>
<evidence type="ECO:0000313" key="3">
    <source>
        <dbReference type="Proteomes" id="UP000004245"/>
    </source>
</evidence>
<dbReference type="HOGENOM" id="CLU_2976339_0_0_11"/>
<dbReference type="EMBL" id="ADNW02000001">
    <property type="protein sequence ID" value="EGD26323.1"/>
    <property type="molecule type" value="Genomic_DNA"/>
</dbReference>
<accession>E9SVI9</accession>
<dbReference type="AlphaFoldDB" id="E9SVI9"/>
<keyword evidence="3" id="KW-1185">Reference proteome</keyword>
<sequence length="58" mass="6183">MCPWWSRLFTPARRRPSIEAGRNSSGWPLPKTDATATGTGGSRTHPGGANTDSQRGSV</sequence>
<feature type="region of interest" description="Disordered" evidence="1">
    <location>
        <begin position="10"/>
        <end position="58"/>
    </location>
</feature>
<comment type="caution">
    <text evidence="2">The sequence shown here is derived from an EMBL/GenBank/DDBJ whole genome shotgun (WGS) entry which is preliminary data.</text>
</comment>
<evidence type="ECO:0000256" key="1">
    <source>
        <dbReference type="SAM" id="MobiDB-lite"/>
    </source>
</evidence>
<reference evidence="2" key="1">
    <citation type="submission" date="2011-01" db="EMBL/GenBank/DDBJ databases">
        <authorList>
            <person name="Muzny D."/>
            <person name="Qin X."/>
            <person name="Buhay C."/>
            <person name="Dugan-Rocha S."/>
            <person name="Ding Y."/>
            <person name="Chen G."/>
            <person name="Hawes A."/>
            <person name="Holder M."/>
            <person name="Jhangiani S."/>
            <person name="Johnson A."/>
            <person name="Khan Z."/>
            <person name="Li Z."/>
            <person name="Liu W."/>
            <person name="Liu X."/>
            <person name="Perez L."/>
            <person name="Shen H."/>
            <person name="Wang Q."/>
            <person name="Watt J."/>
            <person name="Xi L."/>
            <person name="Xin Y."/>
            <person name="Zhou J."/>
            <person name="Deng J."/>
            <person name="Jiang H."/>
            <person name="Liu Y."/>
            <person name="Qu J."/>
            <person name="Song X.-Z."/>
            <person name="Zhang L."/>
            <person name="Villasana D."/>
            <person name="Johnson A."/>
            <person name="Liu J."/>
            <person name="Liyanage D."/>
            <person name="Lorensuhewa L."/>
            <person name="Robinson T."/>
            <person name="Song A."/>
            <person name="Song B.-B."/>
            <person name="Dinh H."/>
            <person name="Thornton R."/>
            <person name="Coyle M."/>
            <person name="Francisco L."/>
            <person name="Jackson L."/>
            <person name="Javaid M."/>
            <person name="Korchina V."/>
            <person name="Kovar C."/>
            <person name="Mata R."/>
            <person name="Mathew T."/>
            <person name="Ngo R."/>
            <person name="Nguyen L."/>
            <person name="Nguyen N."/>
            <person name="Okwuonu G."/>
            <person name="Ongeri F."/>
            <person name="Pham C."/>
            <person name="Simmons D."/>
            <person name="Wilczek-Boney K."/>
            <person name="Hale W."/>
            <person name="Jakkamsetti A."/>
            <person name="Pham P."/>
            <person name="Ruth R."/>
            <person name="San Lucas F."/>
            <person name="Warren J."/>
            <person name="Zhang J."/>
            <person name="Zhao Z."/>
            <person name="Zhou C."/>
            <person name="Zhu D."/>
            <person name="Lee S."/>
            <person name="Bess C."/>
            <person name="Blankenburg K."/>
            <person name="Forbes L."/>
            <person name="Fu Q."/>
            <person name="Gubbala S."/>
            <person name="Hirani K."/>
            <person name="Jayaseelan J.C."/>
            <person name="Lara F."/>
            <person name="Munidasa M."/>
            <person name="Palculict T."/>
            <person name="Patil S."/>
            <person name="Pu L.-L."/>
            <person name="Saada N."/>
            <person name="Tang L."/>
            <person name="Weissenberger G."/>
            <person name="Zhu Y."/>
            <person name="Hemphill L."/>
            <person name="Shang Y."/>
            <person name="Youmans B."/>
            <person name="Ayvaz T."/>
            <person name="Ross M."/>
            <person name="Santibanez J."/>
            <person name="Aqrawi P."/>
            <person name="Gross S."/>
            <person name="Joshi V."/>
            <person name="Fowler G."/>
            <person name="Nazareth L."/>
            <person name="Reid J."/>
            <person name="Worley K."/>
            <person name="Petrosino J."/>
            <person name="Highlander S."/>
            <person name="Gibbs R."/>
        </authorList>
    </citation>
    <scope>NUCLEOTIDE SEQUENCE [LARGE SCALE GENOMIC DNA]</scope>
    <source>
        <strain evidence="2">ATCC 33707</strain>
    </source>
</reference>
<protein>
    <submittedName>
        <fullName evidence="2">Uncharacterized protein</fullName>
    </submittedName>
</protein>
<evidence type="ECO:0000313" key="2">
    <source>
        <dbReference type="EMBL" id="EGD26323.1"/>
    </source>
</evidence>
<gene>
    <name evidence="2" type="ORF">HMPREF0724_10257</name>
</gene>
<proteinExistence type="predicted"/>
<name>E9SVI9_RHOHA</name>